<dbReference type="EMBL" id="CP109441">
    <property type="protein sequence ID" value="WUV50428.1"/>
    <property type="molecule type" value="Genomic_DNA"/>
</dbReference>
<protein>
    <submittedName>
        <fullName evidence="4">DUF5666 domain-containing protein</fullName>
    </submittedName>
</protein>
<name>A0ABZ1Z4H9_9NOCA</name>
<evidence type="ECO:0000313" key="4">
    <source>
        <dbReference type="EMBL" id="WUV50428.1"/>
    </source>
</evidence>
<proteinExistence type="predicted"/>
<reference evidence="4" key="1">
    <citation type="submission" date="2022-10" db="EMBL/GenBank/DDBJ databases">
        <title>The complete genomes of actinobacterial strains from the NBC collection.</title>
        <authorList>
            <person name="Joergensen T.S."/>
            <person name="Alvarez Arevalo M."/>
            <person name="Sterndorff E.B."/>
            <person name="Faurdal D."/>
            <person name="Vuksanovic O."/>
            <person name="Mourched A.-S."/>
            <person name="Charusanti P."/>
            <person name="Shaw S."/>
            <person name="Blin K."/>
            <person name="Weber T."/>
        </authorList>
    </citation>
    <scope>NUCLEOTIDE SEQUENCE</scope>
    <source>
        <strain evidence="4">NBC_01482</strain>
    </source>
</reference>
<feature type="compositionally biased region" description="Low complexity" evidence="1">
    <location>
        <begin position="152"/>
        <end position="180"/>
    </location>
</feature>
<evidence type="ECO:0000313" key="5">
    <source>
        <dbReference type="Proteomes" id="UP001432062"/>
    </source>
</evidence>
<keyword evidence="2" id="KW-1133">Transmembrane helix</keyword>
<accession>A0ABZ1Z4H9</accession>
<feature type="domain" description="DUF5666" evidence="3">
    <location>
        <begin position="203"/>
        <end position="265"/>
    </location>
</feature>
<organism evidence="4 5">
    <name type="scientific">Nocardia vinacea</name>
    <dbReference type="NCBI Taxonomy" id="96468"/>
    <lineage>
        <taxon>Bacteria</taxon>
        <taxon>Bacillati</taxon>
        <taxon>Actinomycetota</taxon>
        <taxon>Actinomycetes</taxon>
        <taxon>Mycobacteriales</taxon>
        <taxon>Nocardiaceae</taxon>
        <taxon>Nocardia</taxon>
    </lineage>
</organism>
<feature type="region of interest" description="Disordered" evidence="1">
    <location>
        <begin position="1"/>
        <end position="120"/>
    </location>
</feature>
<gene>
    <name evidence="4" type="ORF">OG563_20825</name>
</gene>
<feature type="transmembrane region" description="Helical" evidence="2">
    <location>
        <begin position="126"/>
        <end position="149"/>
    </location>
</feature>
<keyword evidence="2" id="KW-0812">Transmembrane</keyword>
<dbReference type="Proteomes" id="UP001432062">
    <property type="component" value="Chromosome"/>
</dbReference>
<dbReference type="Pfam" id="PF18914">
    <property type="entry name" value="DUF5666"/>
    <property type="match status" value="1"/>
</dbReference>
<dbReference type="RefSeq" id="WP_329415201.1">
    <property type="nucleotide sequence ID" value="NZ_CP109441.1"/>
</dbReference>
<evidence type="ECO:0000259" key="3">
    <source>
        <dbReference type="Pfam" id="PF18914"/>
    </source>
</evidence>
<sequence length="277" mass="28007">MSSPNDPWAQRPEDAPTEHIGPSGESGFQPSPHTAEYTDAYGHGDATSVYPSTEQYEPWGPPPVNATKEFPPYDSQVQWGGQESGVWQEPTQVGAYGQPGAQYPPGPPGGNLPSDQQPPRKRNTGLWIALGLGVILLIGAVGVLAGVLMGDKDTSSSSAASTSAFPTAGRPTGTAPSGGPSSPPVLPSIPGLGGIDNLGATMGTITANAGGQLTLDTVGGSAVTVRTTDKTQVISLTGSKASDLPVGDMVVVQGDKVADGSIDAKIIISTALPGGTR</sequence>
<feature type="region of interest" description="Disordered" evidence="1">
    <location>
        <begin position="152"/>
        <end position="188"/>
    </location>
</feature>
<evidence type="ECO:0000256" key="2">
    <source>
        <dbReference type="SAM" id="Phobius"/>
    </source>
</evidence>
<dbReference type="InterPro" id="IPR043724">
    <property type="entry name" value="DUF5666"/>
</dbReference>
<evidence type="ECO:0000256" key="1">
    <source>
        <dbReference type="SAM" id="MobiDB-lite"/>
    </source>
</evidence>
<keyword evidence="2" id="KW-0472">Membrane</keyword>
<keyword evidence="5" id="KW-1185">Reference proteome</keyword>